<dbReference type="InterPro" id="IPR029006">
    <property type="entry name" value="ADF-H/Gelsolin-like_dom_sf"/>
</dbReference>
<dbReference type="InterPro" id="IPR036180">
    <property type="entry name" value="Gelsolin-like_dom_sf"/>
</dbReference>
<dbReference type="InterPro" id="IPR007123">
    <property type="entry name" value="Gelsolin-like_dom"/>
</dbReference>
<dbReference type="Pfam" id="PF04810">
    <property type="entry name" value="zf-Sec23_Sec24"/>
    <property type="match status" value="1"/>
</dbReference>
<dbReference type="GO" id="GO:0090110">
    <property type="term" value="P:COPII-coated vesicle cargo loading"/>
    <property type="evidence" value="ECO:0007669"/>
    <property type="project" value="TreeGrafter"/>
</dbReference>
<dbReference type="Gene3D" id="1.20.120.730">
    <property type="entry name" value="Sec23/Sec24 helical domain"/>
    <property type="match status" value="1"/>
</dbReference>
<dbReference type="SUPFAM" id="SSF81811">
    <property type="entry name" value="Helical domain of Sec23/24"/>
    <property type="match status" value="1"/>
</dbReference>
<proteinExistence type="inferred from homology"/>
<evidence type="ECO:0000259" key="8">
    <source>
        <dbReference type="Pfam" id="PF08033"/>
    </source>
</evidence>
<feature type="domain" description="Gelsolin-like" evidence="4">
    <location>
        <begin position="669"/>
        <end position="733"/>
    </location>
</feature>
<dbReference type="InterPro" id="IPR006896">
    <property type="entry name" value="Sec23/24_trunk_dom"/>
</dbReference>
<dbReference type="GO" id="GO:0070971">
    <property type="term" value="C:endoplasmic reticulum exit site"/>
    <property type="evidence" value="ECO:0007669"/>
    <property type="project" value="TreeGrafter"/>
</dbReference>
<evidence type="ECO:0000313" key="10">
    <source>
        <dbReference type="Proteomes" id="UP001146793"/>
    </source>
</evidence>
<evidence type="ECO:0000259" key="5">
    <source>
        <dbReference type="Pfam" id="PF04810"/>
    </source>
</evidence>
<dbReference type="Pfam" id="PF00626">
    <property type="entry name" value="Gelsolin"/>
    <property type="match status" value="1"/>
</dbReference>
<dbReference type="GO" id="GO:0000149">
    <property type="term" value="F:SNARE binding"/>
    <property type="evidence" value="ECO:0007669"/>
    <property type="project" value="TreeGrafter"/>
</dbReference>
<keyword evidence="2" id="KW-0813">Transport</keyword>
<dbReference type="GO" id="GO:0008270">
    <property type="term" value="F:zinc ion binding"/>
    <property type="evidence" value="ECO:0007669"/>
    <property type="project" value="InterPro"/>
</dbReference>
<dbReference type="Gene3D" id="3.40.50.410">
    <property type="entry name" value="von Willebrand factor, type A domain"/>
    <property type="match status" value="1"/>
</dbReference>
<dbReference type="SUPFAM" id="SSF81995">
    <property type="entry name" value="beta-sandwich domain of Sec23/24"/>
    <property type="match status" value="1"/>
</dbReference>
<feature type="domain" description="Sec23/Sec24 beta-sandwich" evidence="8">
    <location>
        <begin position="445"/>
        <end position="529"/>
    </location>
</feature>
<dbReference type="InterPro" id="IPR012990">
    <property type="entry name" value="Beta-sandwich_Sec23_24"/>
</dbReference>
<dbReference type="InterPro" id="IPR006895">
    <property type="entry name" value="Znf_Sec23_Sec24"/>
</dbReference>
<evidence type="ECO:0000256" key="1">
    <source>
        <dbReference type="ARBA" id="ARBA00008334"/>
    </source>
</evidence>
<feature type="domain" description="Zinc finger Sec23/Sec24-type" evidence="5">
    <location>
        <begin position="107"/>
        <end position="145"/>
    </location>
</feature>
<dbReference type="Gene3D" id="2.30.30.380">
    <property type="entry name" value="Zn-finger domain of Sec23/24"/>
    <property type="match status" value="1"/>
</dbReference>
<evidence type="ECO:0000256" key="2">
    <source>
        <dbReference type="ARBA" id="ARBA00022448"/>
    </source>
</evidence>
<comment type="similarity">
    <text evidence="1">Belongs to the SEC23/SEC24 family. SEC24 subfamily.</text>
</comment>
<feature type="domain" description="Sec23/Sec24 trunk" evidence="6">
    <location>
        <begin position="183"/>
        <end position="401"/>
    </location>
</feature>
<dbReference type="InterPro" id="IPR050550">
    <property type="entry name" value="SEC23_SEC24_subfamily"/>
</dbReference>
<dbReference type="GO" id="GO:0030127">
    <property type="term" value="C:COPII vesicle coat"/>
    <property type="evidence" value="ECO:0007669"/>
    <property type="project" value="InterPro"/>
</dbReference>
<dbReference type="InterPro" id="IPR036174">
    <property type="entry name" value="Znf_Sec23_Sec24_sf"/>
</dbReference>
<dbReference type="AlphaFoldDB" id="A0AAV7ZZ10"/>
<evidence type="ECO:0000259" key="4">
    <source>
        <dbReference type="Pfam" id="PF00626"/>
    </source>
</evidence>
<reference evidence="9" key="1">
    <citation type="submission" date="2022-08" db="EMBL/GenBank/DDBJ databases">
        <title>Novel sulphate-reducing endosymbionts in the free-living metamonad Anaeramoeba.</title>
        <authorList>
            <person name="Jerlstrom-Hultqvist J."/>
            <person name="Cepicka I."/>
            <person name="Gallot-Lavallee L."/>
            <person name="Salas-Leiva D."/>
            <person name="Curtis B.A."/>
            <person name="Zahonova K."/>
            <person name="Pipaliya S."/>
            <person name="Dacks J."/>
            <person name="Roger A.J."/>
        </authorList>
    </citation>
    <scope>NUCLEOTIDE SEQUENCE</scope>
    <source>
        <strain evidence="9">Busselton2</strain>
    </source>
</reference>
<dbReference type="InterPro" id="IPR006900">
    <property type="entry name" value="Sec23/24_helical_dom"/>
</dbReference>
<dbReference type="SUPFAM" id="SSF82754">
    <property type="entry name" value="C-terminal, gelsolin-like domain of Sec23/24"/>
    <property type="match status" value="1"/>
</dbReference>
<dbReference type="InterPro" id="IPR036175">
    <property type="entry name" value="Sec23/24_helical_dom_sf"/>
</dbReference>
<dbReference type="EMBL" id="JANTQA010000016">
    <property type="protein sequence ID" value="KAJ3447241.1"/>
    <property type="molecule type" value="Genomic_DNA"/>
</dbReference>
<dbReference type="Proteomes" id="UP001146793">
    <property type="component" value="Unassembled WGS sequence"/>
</dbReference>
<gene>
    <name evidence="9" type="ORF">M0812_07468</name>
</gene>
<dbReference type="Pfam" id="PF04811">
    <property type="entry name" value="Sec23_trunk"/>
    <property type="match status" value="1"/>
</dbReference>
<dbReference type="PANTHER" id="PTHR13803:SF4">
    <property type="entry name" value="SECRETORY 24CD, ISOFORM C"/>
    <property type="match status" value="1"/>
</dbReference>
<comment type="caution">
    <text evidence="9">The sequence shown here is derived from an EMBL/GenBank/DDBJ whole genome shotgun (WGS) entry which is preliminary data.</text>
</comment>
<keyword evidence="3" id="KW-0653">Protein transport</keyword>
<dbReference type="InterPro" id="IPR036465">
    <property type="entry name" value="vWFA_dom_sf"/>
</dbReference>
<dbReference type="PANTHER" id="PTHR13803">
    <property type="entry name" value="SEC24-RELATED PROTEIN"/>
    <property type="match status" value="1"/>
</dbReference>
<protein>
    <submittedName>
        <fullName evidence="9">Sec24-related protein</fullName>
    </submittedName>
</protein>
<dbReference type="Pfam" id="PF04815">
    <property type="entry name" value="Sec23_helical"/>
    <property type="match status" value="1"/>
</dbReference>
<evidence type="ECO:0000256" key="3">
    <source>
        <dbReference type="ARBA" id="ARBA00022927"/>
    </source>
</evidence>
<feature type="domain" description="Sec23/Sec24 helical" evidence="7">
    <location>
        <begin position="542"/>
        <end position="642"/>
    </location>
</feature>
<sequence length="798" mass="91138">MTSLGYSTNYYNETNETLPQYPPISQDLFEYQTTGKSLPPPASSNFVAIDNGNCSPRFVRSTMYSIPQKRAIQQKCQIPFAIVVAPLAKLHQRESPIPLIDCGENGPIRCAKCGGYISPFTRWAKNGKVWICQLCGNTNKCPNEYYESLDSNNQRLDQNIKKELHCGTVDFIAPQKIVNSIIQPFHYLFVLDVSKTAIGSGIFQQAIKTIKKTLEYFPQQSKIGFVTFDQIIHFYDFSSGITSPQMLDIEDIENAFAPINSNSLVNIKENREEIDIFLDSLLKLFINSKISTTAYGAAIKAASRVLEETGGKIISFYCSIPFKGEGSLQVRDNDKLYGTNEESKLLAPQNKYYINLGEWCAEHKISIDCYCFRKSYLDIASTRSLSDLTGGTIYYYNTFDPKINFTVINKDNENENENGMNGSISNKDNEKLFQDLRNNIVQMAGMNCSMKLRTSKGIKIKEAIGHVFNKKLEIFYASFLKPNDTVTFYLEQSQNLKSNSNVNLQFAMLYLNDKNQTLIRVINLSLPTTNNFNEIYNNIEKDTIFNIVAKKAVIKLSNNKKISIIKKEMSEQIKIILKNYFKNCKVNYKNNNLKLPIIFQQFPLLLLGLLKSKLFRTNNFINSDEKSFLSHYIAGLSIELSIPFIYPKMYSISQLAEHEGIQSEEHLKTILPPIERLNLKCLNPQNILLLDNGIELQLWVGKQAIQAVYNSLYGMQYAKNLDLNKYTMPNLENQYSIRVKQIINQISQNRSFSPLLSVFINQDNLENSDFLYNLIESQFDNSVSYKDFFSDITDTVLN</sequence>
<dbReference type="SUPFAM" id="SSF53300">
    <property type="entry name" value="vWA-like"/>
    <property type="match status" value="1"/>
</dbReference>
<evidence type="ECO:0000313" key="9">
    <source>
        <dbReference type="EMBL" id="KAJ3447241.1"/>
    </source>
</evidence>
<name>A0AAV7ZZ10_9EUKA</name>
<dbReference type="Gene3D" id="3.40.20.10">
    <property type="entry name" value="Severin"/>
    <property type="match status" value="1"/>
</dbReference>
<dbReference type="Gene3D" id="2.60.40.1670">
    <property type="entry name" value="beta-sandwich domain of Sec23/24"/>
    <property type="match status" value="1"/>
</dbReference>
<organism evidence="9 10">
    <name type="scientific">Anaeramoeba flamelloides</name>
    <dbReference type="NCBI Taxonomy" id="1746091"/>
    <lineage>
        <taxon>Eukaryota</taxon>
        <taxon>Metamonada</taxon>
        <taxon>Anaeramoebidae</taxon>
        <taxon>Anaeramoeba</taxon>
    </lineage>
</organism>
<evidence type="ECO:0000259" key="6">
    <source>
        <dbReference type="Pfam" id="PF04811"/>
    </source>
</evidence>
<dbReference type="GO" id="GO:0006886">
    <property type="term" value="P:intracellular protein transport"/>
    <property type="evidence" value="ECO:0007669"/>
    <property type="project" value="InterPro"/>
</dbReference>
<dbReference type="SUPFAM" id="SSF82919">
    <property type="entry name" value="Zn-finger domain of Sec23/24"/>
    <property type="match status" value="1"/>
</dbReference>
<accession>A0AAV7ZZ10</accession>
<evidence type="ECO:0000259" key="7">
    <source>
        <dbReference type="Pfam" id="PF04815"/>
    </source>
</evidence>
<dbReference type="Pfam" id="PF08033">
    <property type="entry name" value="Sec23_BS"/>
    <property type="match status" value="1"/>
</dbReference>